<gene>
    <name evidence="2" type="ORF">FTUN_2182</name>
</gene>
<dbReference type="PANTHER" id="PTHR23355">
    <property type="entry name" value="RIBONUCLEASE"/>
    <property type="match status" value="1"/>
</dbReference>
<keyword evidence="3" id="KW-1185">Reference proteome</keyword>
<evidence type="ECO:0000259" key="1">
    <source>
        <dbReference type="SMART" id="SM00955"/>
    </source>
</evidence>
<dbReference type="SUPFAM" id="SSF50249">
    <property type="entry name" value="Nucleic acid-binding proteins"/>
    <property type="match status" value="1"/>
</dbReference>
<dbReference type="RefSeq" id="WP_171470605.1">
    <property type="nucleotide sequence ID" value="NZ_CP053452.2"/>
</dbReference>
<dbReference type="EMBL" id="CP053452">
    <property type="protein sequence ID" value="QJW94660.1"/>
    <property type="molecule type" value="Genomic_DNA"/>
</dbReference>
<dbReference type="GO" id="GO:0005829">
    <property type="term" value="C:cytosol"/>
    <property type="evidence" value="ECO:0007669"/>
    <property type="project" value="TreeGrafter"/>
</dbReference>
<sequence>MNEQNRPSDLRAIAHKAMRDRGLEPDFPPDALRQLNGIPAAAHEPDPAIRDLRTLLWCSIDNDTSRDLDQLTVAEELDAGRVKILVAIADVDALVKPSSPIDRHARTNTTSVYTAAQIFPMLPERLSTDLTSLNENADRLALVIELVVNGDGSVQDSAVYRAVVTNHAKLAYRSVAAWLDGSGPVPEKIVKTAGLDEQLRLQDRIAHVMKSVRDAHGALDLETIEPEAVLRDGRVVDLRQERQNRAQDLIADFMIAANTASARFLEKRGLPALRRVVRTPERWDRIREVAAGFGEQLPAPPDSKALAAFLARRRQQDLLRFPDLSLTIVKLLGAGEYVVQLPGRESAGHFGLAVREYSHSTAPNRRFPDLVTQRLLKAALAGESLPYDAAELAALATHCTTQEDAAKKVERQVRKSAAALFLSGRIGEVFDALVTGAADKGTWVRVLTPPVEGRLTAGYQGVDVGDQIRVRLTGLNVERGFIDFARSGNDRTPGAPPRAASAVR</sequence>
<dbReference type="Pfam" id="PF18614">
    <property type="entry name" value="RNase_II_C_S1"/>
    <property type="match status" value="1"/>
</dbReference>
<dbReference type="GO" id="GO:0006402">
    <property type="term" value="P:mRNA catabolic process"/>
    <property type="evidence" value="ECO:0007669"/>
    <property type="project" value="TreeGrafter"/>
</dbReference>
<proteinExistence type="predicted"/>
<dbReference type="GO" id="GO:0004540">
    <property type="term" value="F:RNA nuclease activity"/>
    <property type="evidence" value="ECO:0007669"/>
    <property type="project" value="InterPro"/>
</dbReference>
<dbReference type="InterPro" id="IPR040596">
    <property type="entry name" value="RNase_II_C_S1"/>
</dbReference>
<dbReference type="InterPro" id="IPR001900">
    <property type="entry name" value="RNase_II/R"/>
</dbReference>
<reference evidence="3" key="1">
    <citation type="submission" date="2020-05" db="EMBL/GenBank/DDBJ databases">
        <title>Frigoriglobus tundricola gen. nov., sp. nov., a psychrotolerant cellulolytic planctomycete of the family Gemmataceae with two divergent copies of 16S rRNA gene.</title>
        <authorList>
            <person name="Kulichevskaya I.S."/>
            <person name="Ivanova A.A."/>
            <person name="Naumoff D.G."/>
            <person name="Beletsky A.V."/>
            <person name="Rijpstra W.I.C."/>
            <person name="Sinninghe Damste J.S."/>
            <person name="Mardanov A.V."/>
            <person name="Ravin N.V."/>
            <person name="Dedysh S.N."/>
        </authorList>
    </citation>
    <scope>NUCLEOTIDE SEQUENCE [LARGE SCALE GENOMIC DNA]</scope>
    <source>
        <strain evidence="3">PL17</strain>
    </source>
</reference>
<dbReference type="InterPro" id="IPR012340">
    <property type="entry name" value="NA-bd_OB-fold"/>
</dbReference>
<dbReference type="PANTHER" id="PTHR23355:SF37">
    <property type="entry name" value="EXORIBONUCLEASE 2"/>
    <property type="match status" value="1"/>
</dbReference>
<dbReference type="Pfam" id="PF00773">
    <property type="entry name" value="RNB"/>
    <property type="match status" value="1"/>
</dbReference>
<dbReference type="SMART" id="SM00955">
    <property type="entry name" value="RNB"/>
    <property type="match status" value="1"/>
</dbReference>
<feature type="domain" description="RNB" evidence="1">
    <location>
        <begin position="49"/>
        <end position="382"/>
    </location>
</feature>
<dbReference type="GO" id="GO:0003723">
    <property type="term" value="F:RNA binding"/>
    <property type="evidence" value="ECO:0007669"/>
    <property type="project" value="InterPro"/>
</dbReference>
<dbReference type="Proteomes" id="UP000503447">
    <property type="component" value="Chromosome"/>
</dbReference>
<accession>A0A6M5YMS9</accession>
<evidence type="ECO:0000313" key="2">
    <source>
        <dbReference type="EMBL" id="QJW94660.1"/>
    </source>
</evidence>
<evidence type="ECO:0000313" key="3">
    <source>
        <dbReference type="Proteomes" id="UP000503447"/>
    </source>
</evidence>
<protein>
    <submittedName>
        <fullName evidence="2">3'-to-5' exoribonuclease RNase R</fullName>
    </submittedName>
</protein>
<dbReference type="InterPro" id="IPR050180">
    <property type="entry name" value="RNR_Ribonuclease"/>
</dbReference>
<organism evidence="2 3">
    <name type="scientific">Frigoriglobus tundricola</name>
    <dbReference type="NCBI Taxonomy" id="2774151"/>
    <lineage>
        <taxon>Bacteria</taxon>
        <taxon>Pseudomonadati</taxon>
        <taxon>Planctomycetota</taxon>
        <taxon>Planctomycetia</taxon>
        <taxon>Gemmatales</taxon>
        <taxon>Gemmataceae</taxon>
        <taxon>Frigoriglobus</taxon>
    </lineage>
</organism>
<dbReference type="AlphaFoldDB" id="A0A6M5YMS9"/>
<name>A0A6M5YMS9_9BACT</name>
<dbReference type="KEGG" id="ftj:FTUN_2182"/>